<dbReference type="Pfam" id="PF17172">
    <property type="entry name" value="GST_N_4"/>
    <property type="match status" value="1"/>
</dbReference>
<name>A0A8B6CAZ0_MYTGA</name>
<dbReference type="EMBL" id="UYJE01001482">
    <property type="protein sequence ID" value="VDI02534.1"/>
    <property type="molecule type" value="Genomic_DNA"/>
</dbReference>
<comment type="caution">
    <text evidence="4">The sequence shown here is derived from an EMBL/GenBank/DDBJ whole genome shotgun (WGS) entry which is preliminary data.</text>
</comment>
<sequence length="253" mass="29759">MATAKTWKPEWKQDVVYLHVFPRVMSKAVPNFSPFAVKLETWLRINKIPFEVVDHMGMSTKGQSPFIMFNQKEYPDSNFIIEYLTDYFSVSMENCLSDVEKAISRAFLKMIEEDMTWSIFWYRYVDHFVDEYLEYLKPSDDPEKAKAFAEHLGSSVKNRAVSHGIGRHSNEEIYKIGSDDIRAISKYLGDKTFMMGDNPTLVDCCLFGFIIQITDVPINFPMRDVIKKECQNILQFVDRVKTKYWQDWDKQFV</sequence>
<dbReference type="SFLD" id="SFLDG01180">
    <property type="entry name" value="SUF1"/>
    <property type="match status" value="1"/>
</dbReference>
<dbReference type="InterPro" id="IPR033468">
    <property type="entry name" value="Metaxin_GST"/>
</dbReference>
<evidence type="ECO:0000313" key="4">
    <source>
        <dbReference type="EMBL" id="VDI02534.1"/>
    </source>
</evidence>
<dbReference type="Pfam" id="PF17171">
    <property type="entry name" value="GST_C_6"/>
    <property type="match status" value="1"/>
</dbReference>
<evidence type="ECO:0000313" key="5">
    <source>
        <dbReference type="Proteomes" id="UP000596742"/>
    </source>
</evidence>
<keyword evidence="5" id="KW-1185">Reference proteome</keyword>
<dbReference type="PANTHER" id="PTHR12289:SF41">
    <property type="entry name" value="FAILED AXON CONNECTIONS-RELATED"/>
    <property type="match status" value="1"/>
</dbReference>
<dbReference type="SUPFAM" id="SSF52833">
    <property type="entry name" value="Thioredoxin-like"/>
    <property type="match status" value="1"/>
</dbReference>
<dbReference type="SFLD" id="SFLDS00019">
    <property type="entry name" value="Glutathione_Transferase_(cytos"/>
    <property type="match status" value="1"/>
</dbReference>
<dbReference type="InterPro" id="IPR026928">
    <property type="entry name" value="FAX/IsoI-like"/>
</dbReference>
<dbReference type="InterPro" id="IPR040079">
    <property type="entry name" value="Glutathione_S-Trfase"/>
</dbReference>
<feature type="domain" description="Thioredoxin-like fold" evidence="3">
    <location>
        <begin position="34"/>
        <end position="126"/>
    </location>
</feature>
<comment type="similarity">
    <text evidence="1">Belongs to the FAX family.</text>
</comment>
<dbReference type="Gene3D" id="3.40.30.10">
    <property type="entry name" value="Glutaredoxin"/>
    <property type="match status" value="1"/>
</dbReference>
<organism evidence="4 5">
    <name type="scientific">Mytilus galloprovincialis</name>
    <name type="common">Mediterranean mussel</name>
    <dbReference type="NCBI Taxonomy" id="29158"/>
    <lineage>
        <taxon>Eukaryota</taxon>
        <taxon>Metazoa</taxon>
        <taxon>Spiralia</taxon>
        <taxon>Lophotrochozoa</taxon>
        <taxon>Mollusca</taxon>
        <taxon>Bivalvia</taxon>
        <taxon>Autobranchia</taxon>
        <taxon>Pteriomorphia</taxon>
        <taxon>Mytilida</taxon>
        <taxon>Mytiloidea</taxon>
        <taxon>Mytilidae</taxon>
        <taxon>Mytilinae</taxon>
        <taxon>Mytilus</taxon>
    </lineage>
</organism>
<protein>
    <submittedName>
        <fullName evidence="4">Uncharacterized protein</fullName>
    </submittedName>
</protein>
<dbReference type="Gene3D" id="1.20.1050.10">
    <property type="match status" value="1"/>
</dbReference>
<feature type="domain" description="Metaxin glutathione S-transferase" evidence="2">
    <location>
        <begin position="178"/>
        <end position="240"/>
    </location>
</feature>
<dbReference type="GO" id="GO:0005737">
    <property type="term" value="C:cytoplasm"/>
    <property type="evidence" value="ECO:0007669"/>
    <property type="project" value="TreeGrafter"/>
</dbReference>
<dbReference type="InterPro" id="IPR012336">
    <property type="entry name" value="Thioredoxin-like_fold"/>
</dbReference>
<dbReference type="InterPro" id="IPR036282">
    <property type="entry name" value="Glutathione-S-Trfase_C_sf"/>
</dbReference>
<evidence type="ECO:0000259" key="3">
    <source>
        <dbReference type="Pfam" id="PF17172"/>
    </source>
</evidence>
<proteinExistence type="inferred from homology"/>
<dbReference type="CDD" id="cd03193">
    <property type="entry name" value="GST_C_Metaxin"/>
    <property type="match status" value="1"/>
</dbReference>
<accession>A0A8B6CAZ0</accession>
<dbReference type="Proteomes" id="UP000596742">
    <property type="component" value="Unassembled WGS sequence"/>
</dbReference>
<dbReference type="InterPro" id="IPR036249">
    <property type="entry name" value="Thioredoxin-like_sf"/>
</dbReference>
<dbReference type="AlphaFoldDB" id="A0A8B6CAZ0"/>
<dbReference type="SFLD" id="SFLDG01200">
    <property type="entry name" value="SUF1.1"/>
    <property type="match status" value="1"/>
</dbReference>
<dbReference type="InterPro" id="IPR050931">
    <property type="entry name" value="Mito_Protein_Transport_Metaxin"/>
</dbReference>
<dbReference type="SUPFAM" id="SSF47616">
    <property type="entry name" value="GST C-terminal domain-like"/>
    <property type="match status" value="1"/>
</dbReference>
<dbReference type="PANTHER" id="PTHR12289">
    <property type="entry name" value="METAXIN RELATED"/>
    <property type="match status" value="1"/>
</dbReference>
<reference evidence="4" key="1">
    <citation type="submission" date="2018-11" db="EMBL/GenBank/DDBJ databases">
        <authorList>
            <person name="Alioto T."/>
            <person name="Alioto T."/>
        </authorList>
    </citation>
    <scope>NUCLEOTIDE SEQUENCE</scope>
</reference>
<dbReference type="OrthoDB" id="6276373at2759"/>
<evidence type="ECO:0000256" key="1">
    <source>
        <dbReference type="ARBA" id="ARBA00006475"/>
    </source>
</evidence>
<evidence type="ECO:0000259" key="2">
    <source>
        <dbReference type="Pfam" id="PF17171"/>
    </source>
</evidence>
<gene>
    <name evidence="4" type="ORF">MGAL_10B029320</name>
</gene>